<keyword evidence="2" id="KW-0479">Metal-binding</keyword>
<dbReference type="PANTHER" id="PTHR42693:SF53">
    <property type="entry name" value="ENDO-4-O-SULFATASE"/>
    <property type="match status" value="1"/>
</dbReference>
<dbReference type="EMBL" id="JBHUCX010000028">
    <property type="protein sequence ID" value="MFD1675330.1"/>
    <property type="molecule type" value="Genomic_DNA"/>
</dbReference>
<dbReference type="RefSeq" id="WP_377943204.1">
    <property type="nucleotide sequence ID" value="NZ_JBHUCX010000028.1"/>
</dbReference>
<sequence>MAKTDSINPVSPARPNVLWIFGDQHRAQATGYALDPNANTPNIDNLAASGMNFARAISGFPLCCPARGSLLTGRYPHHVVPGHEHRLPPEQSTIANVFNDEGYHTAYFGKWHLDGFHERNGRAAMHIVPPGRRGGFQEWIGYENNNSQWDCWVHGGQDDTAFQYRLPGFETDELTNLLIQYIRNRADQPNGEQQQPFFSVLSVQPPHDPYIAPSTQRGRYKPADIILRENVPHIPRIVNQARVDLAGYYTMIENLDYNVGRIMDTLRQTGLLENTHVIFFSDHGDMHGSHGQFRKMNPYEEAIRVPFIVSGEKSFYDGRKTGRTDALLNHVDVAPTTLGLCGITKPSWMEGTDYSAHRLASHPTHPEPDSAYLQSVIPTKHGNSVDRPWRGIVTRDGWKYVVFEGVPWLMFNLNEDPYEQVNLAHNTIYLDMKKKLNDRLRQWIHDTNDVFQVPEV</sequence>
<evidence type="ECO:0000256" key="4">
    <source>
        <dbReference type="ARBA" id="ARBA00022837"/>
    </source>
</evidence>
<comment type="similarity">
    <text evidence="1">Belongs to the sulfatase family.</text>
</comment>
<gene>
    <name evidence="6" type="ORF">ACFSB2_11550</name>
</gene>
<dbReference type="InterPro" id="IPR017850">
    <property type="entry name" value="Alkaline_phosphatase_core_sf"/>
</dbReference>
<dbReference type="Proteomes" id="UP001597079">
    <property type="component" value="Unassembled WGS sequence"/>
</dbReference>
<evidence type="ECO:0000256" key="1">
    <source>
        <dbReference type="ARBA" id="ARBA00008779"/>
    </source>
</evidence>
<dbReference type="PROSITE" id="PS00523">
    <property type="entry name" value="SULFATASE_1"/>
    <property type="match status" value="1"/>
</dbReference>
<dbReference type="Pfam" id="PF00884">
    <property type="entry name" value="Sulfatase"/>
    <property type="match status" value="1"/>
</dbReference>
<protein>
    <submittedName>
        <fullName evidence="6">Sulfatase</fullName>
    </submittedName>
</protein>
<evidence type="ECO:0000256" key="3">
    <source>
        <dbReference type="ARBA" id="ARBA00022801"/>
    </source>
</evidence>
<name>A0ABW4JHW2_9BACL</name>
<dbReference type="PANTHER" id="PTHR42693">
    <property type="entry name" value="ARYLSULFATASE FAMILY MEMBER"/>
    <property type="match status" value="1"/>
</dbReference>
<evidence type="ECO:0000259" key="5">
    <source>
        <dbReference type="Pfam" id="PF00884"/>
    </source>
</evidence>
<evidence type="ECO:0000256" key="2">
    <source>
        <dbReference type="ARBA" id="ARBA00022723"/>
    </source>
</evidence>
<dbReference type="CDD" id="cd16034">
    <property type="entry name" value="sulfatase_like"/>
    <property type="match status" value="1"/>
</dbReference>
<evidence type="ECO:0000313" key="6">
    <source>
        <dbReference type="EMBL" id="MFD1675330.1"/>
    </source>
</evidence>
<comment type="caution">
    <text evidence="6">The sequence shown here is derived from an EMBL/GenBank/DDBJ whole genome shotgun (WGS) entry which is preliminary data.</text>
</comment>
<keyword evidence="7" id="KW-1185">Reference proteome</keyword>
<dbReference type="InterPro" id="IPR000917">
    <property type="entry name" value="Sulfatase_N"/>
</dbReference>
<accession>A0ABW4JHW2</accession>
<keyword evidence="3" id="KW-0378">Hydrolase</keyword>
<dbReference type="InterPro" id="IPR024607">
    <property type="entry name" value="Sulfatase_CS"/>
</dbReference>
<dbReference type="InterPro" id="IPR050738">
    <property type="entry name" value="Sulfatase"/>
</dbReference>
<dbReference type="SUPFAM" id="SSF53649">
    <property type="entry name" value="Alkaline phosphatase-like"/>
    <property type="match status" value="1"/>
</dbReference>
<proteinExistence type="inferred from homology"/>
<dbReference type="Gene3D" id="3.40.720.10">
    <property type="entry name" value="Alkaline Phosphatase, subunit A"/>
    <property type="match status" value="1"/>
</dbReference>
<feature type="domain" description="Sulfatase N-terminal" evidence="5">
    <location>
        <begin position="15"/>
        <end position="343"/>
    </location>
</feature>
<evidence type="ECO:0000313" key="7">
    <source>
        <dbReference type="Proteomes" id="UP001597079"/>
    </source>
</evidence>
<reference evidence="7" key="1">
    <citation type="journal article" date="2019" name="Int. J. Syst. Evol. Microbiol.">
        <title>The Global Catalogue of Microorganisms (GCM) 10K type strain sequencing project: providing services to taxonomists for standard genome sequencing and annotation.</title>
        <authorList>
            <consortium name="The Broad Institute Genomics Platform"/>
            <consortium name="The Broad Institute Genome Sequencing Center for Infectious Disease"/>
            <person name="Wu L."/>
            <person name="Ma J."/>
        </authorList>
    </citation>
    <scope>NUCLEOTIDE SEQUENCE [LARGE SCALE GENOMIC DNA]</scope>
    <source>
        <strain evidence="7">CGMCC 1.12286</strain>
    </source>
</reference>
<organism evidence="6 7">
    <name type="scientific">Alicyclobacillus fodiniaquatilis</name>
    <dbReference type="NCBI Taxonomy" id="1661150"/>
    <lineage>
        <taxon>Bacteria</taxon>
        <taxon>Bacillati</taxon>
        <taxon>Bacillota</taxon>
        <taxon>Bacilli</taxon>
        <taxon>Bacillales</taxon>
        <taxon>Alicyclobacillaceae</taxon>
        <taxon>Alicyclobacillus</taxon>
    </lineage>
</organism>
<keyword evidence="4" id="KW-0106">Calcium</keyword>